<feature type="region of interest" description="Disordered" evidence="1">
    <location>
        <begin position="126"/>
        <end position="159"/>
    </location>
</feature>
<protein>
    <recommendedName>
        <fullName evidence="4">Myb-like domain-containing protein</fullName>
    </recommendedName>
</protein>
<dbReference type="Gene3D" id="1.10.10.60">
    <property type="entry name" value="Homeodomain-like"/>
    <property type="match status" value="1"/>
</dbReference>
<dbReference type="PANTHER" id="PTHR46872:SF10">
    <property type="entry name" value="MYB-LIKE DOMAIN-CONTAINING PROTEIN"/>
    <property type="match status" value="1"/>
</dbReference>
<accession>A0AAF0XNS9</accession>
<organism evidence="2 3">
    <name type="scientific">Daucus carota subsp. sativus</name>
    <name type="common">Carrot</name>
    <dbReference type="NCBI Taxonomy" id="79200"/>
    <lineage>
        <taxon>Eukaryota</taxon>
        <taxon>Viridiplantae</taxon>
        <taxon>Streptophyta</taxon>
        <taxon>Embryophyta</taxon>
        <taxon>Tracheophyta</taxon>
        <taxon>Spermatophyta</taxon>
        <taxon>Magnoliopsida</taxon>
        <taxon>eudicotyledons</taxon>
        <taxon>Gunneridae</taxon>
        <taxon>Pentapetalae</taxon>
        <taxon>asterids</taxon>
        <taxon>campanulids</taxon>
        <taxon>Apiales</taxon>
        <taxon>Apiaceae</taxon>
        <taxon>Apioideae</taxon>
        <taxon>Scandiceae</taxon>
        <taxon>Daucinae</taxon>
        <taxon>Daucus</taxon>
        <taxon>Daucus sect. Daucus</taxon>
    </lineage>
</organism>
<sequence length="327" mass="36890">MPDMELITFDDYKIGYGRKGCSCVDPGTITCVRHHVFQAREDLRRLVGQECFTGLGLHEMGEVVAEKWSEEEEQIFEEVIISNPSSAGKNFWDCLSAVFPSRTTMEIVSYYFNVFMLRKRAKQNRSKSMNIDSDDDEWQESEDEYVDSEDDTESEGEEDSVIEYPACQGFTGGNWTQASSHDDGTGVVKNASNQYSTEFSDLDGISSLSEIWRHNYYGSDPIFSPSRSTLLDVWGDHNFDYHSPSATGAELQANKIKAGHSKSFAANFNQVSAKGGNDLFLEPCDDEVWDFEYSACHNDVEFFSTSNVMEVFGVEDSSNKARDDKLQ</sequence>
<keyword evidence="3" id="KW-1185">Reference proteome</keyword>
<gene>
    <name evidence="2" type="ORF">DCAR_0729878</name>
</gene>
<dbReference type="SUPFAM" id="SSF46689">
    <property type="entry name" value="Homeodomain-like"/>
    <property type="match status" value="1"/>
</dbReference>
<dbReference type="Proteomes" id="UP000077755">
    <property type="component" value="Chromosome 7"/>
</dbReference>
<feature type="compositionally biased region" description="Acidic residues" evidence="1">
    <location>
        <begin position="132"/>
        <end position="159"/>
    </location>
</feature>
<evidence type="ECO:0008006" key="4">
    <source>
        <dbReference type="Google" id="ProtNLM"/>
    </source>
</evidence>
<dbReference type="AlphaFoldDB" id="A0AAF0XNS9"/>
<evidence type="ECO:0000313" key="3">
    <source>
        <dbReference type="Proteomes" id="UP000077755"/>
    </source>
</evidence>
<dbReference type="InterPro" id="IPR009057">
    <property type="entry name" value="Homeodomain-like_sf"/>
</dbReference>
<evidence type="ECO:0000256" key="1">
    <source>
        <dbReference type="SAM" id="MobiDB-lite"/>
    </source>
</evidence>
<dbReference type="EMBL" id="CP093349">
    <property type="protein sequence ID" value="WOH10409.1"/>
    <property type="molecule type" value="Genomic_DNA"/>
</dbReference>
<reference evidence="2" key="2">
    <citation type="submission" date="2022-03" db="EMBL/GenBank/DDBJ databases">
        <title>Draft title - Genomic analysis of global carrot germplasm unveils the trajectory of domestication and the origin of high carotenoid orange carrot.</title>
        <authorList>
            <person name="Iorizzo M."/>
            <person name="Ellison S."/>
            <person name="Senalik D."/>
            <person name="Macko-Podgorni A."/>
            <person name="Grzebelus D."/>
            <person name="Bostan H."/>
            <person name="Rolling W."/>
            <person name="Curaba J."/>
            <person name="Simon P."/>
        </authorList>
    </citation>
    <scope>NUCLEOTIDE SEQUENCE</scope>
    <source>
        <tissue evidence="2">Leaf</tissue>
    </source>
</reference>
<name>A0AAF0XNS9_DAUCS</name>
<proteinExistence type="predicted"/>
<evidence type="ECO:0000313" key="2">
    <source>
        <dbReference type="EMBL" id="WOH10409.1"/>
    </source>
</evidence>
<reference evidence="2" key="1">
    <citation type="journal article" date="2016" name="Nat. Genet.">
        <title>A high-quality carrot genome assembly provides new insights into carotenoid accumulation and asterid genome evolution.</title>
        <authorList>
            <person name="Iorizzo M."/>
            <person name="Ellison S."/>
            <person name="Senalik D."/>
            <person name="Zeng P."/>
            <person name="Satapoomin P."/>
            <person name="Huang J."/>
            <person name="Bowman M."/>
            <person name="Iovene M."/>
            <person name="Sanseverino W."/>
            <person name="Cavagnaro P."/>
            <person name="Yildiz M."/>
            <person name="Macko-Podgorni A."/>
            <person name="Moranska E."/>
            <person name="Grzebelus E."/>
            <person name="Grzebelus D."/>
            <person name="Ashrafi H."/>
            <person name="Zheng Z."/>
            <person name="Cheng S."/>
            <person name="Spooner D."/>
            <person name="Van Deynze A."/>
            <person name="Simon P."/>
        </authorList>
    </citation>
    <scope>NUCLEOTIDE SEQUENCE</scope>
    <source>
        <tissue evidence="2">Leaf</tissue>
    </source>
</reference>
<dbReference type="PANTHER" id="PTHR46872">
    <property type="entry name" value="DNA BINDING PROTEIN"/>
    <property type="match status" value="1"/>
</dbReference>